<evidence type="ECO:0000313" key="4">
    <source>
        <dbReference type="EMBL" id="OVA07601.1"/>
    </source>
</evidence>
<dbReference type="PANTHER" id="PTHR13935">
    <property type="entry name" value="ACHAETE-SCUTE TRANSCRIPTION FACTOR-RELATED"/>
    <property type="match status" value="1"/>
</dbReference>
<dbReference type="PROSITE" id="PS50888">
    <property type="entry name" value="BHLH"/>
    <property type="match status" value="1"/>
</dbReference>
<protein>
    <submittedName>
        <fullName evidence="4">Myc-type</fullName>
    </submittedName>
</protein>
<dbReference type="AlphaFoldDB" id="A0A200QAW5"/>
<name>A0A200QAW5_MACCD</name>
<dbReference type="InterPro" id="IPR011598">
    <property type="entry name" value="bHLH_dom"/>
</dbReference>
<dbReference type="InterPro" id="IPR015660">
    <property type="entry name" value="MASH1/Ascl1a-like"/>
</dbReference>
<evidence type="ECO:0000313" key="5">
    <source>
        <dbReference type="Proteomes" id="UP000195402"/>
    </source>
</evidence>
<dbReference type="InterPro" id="IPR036638">
    <property type="entry name" value="HLH_DNA-bd_sf"/>
</dbReference>
<dbReference type="Proteomes" id="UP000195402">
    <property type="component" value="Unassembled WGS sequence"/>
</dbReference>
<dbReference type="EMBL" id="MVGT01002455">
    <property type="protein sequence ID" value="OVA07601.1"/>
    <property type="molecule type" value="Genomic_DNA"/>
</dbReference>
<sequence>MKSRSGSSSSTTLDRKTIEKNRRMHMKALCFKLASLIPSHHTSSKDILTQLDQLEHAAIYIQELRGRIDELKRWKQLTDMRTAINSSTGTTATDDFSSISRTSTTNNNLGFPILEVRDFGSILEVILICGLNKNFMFNEVITVLEEEGAEVVNASFSIVGDKVFHTIHSQARCSRVGVETSRVRDRLNELIH</sequence>
<evidence type="ECO:0000259" key="3">
    <source>
        <dbReference type="PROSITE" id="PS50888"/>
    </source>
</evidence>
<dbReference type="Gene3D" id="4.10.280.10">
    <property type="entry name" value="Helix-loop-helix DNA-binding domain"/>
    <property type="match status" value="1"/>
</dbReference>
<comment type="caution">
    <text evidence="4">The sequence shown here is derived from an EMBL/GenBank/DDBJ whole genome shotgun (WGS) entry which is preliminary data.</text>
</comment>
<dbReference type="STRING" id="56857.A0A200QAW5"/>
<evidence type="ECO:0000256" key="1">
    <source>
        <dbReference type="ARBA" id="ARBA00023015"/>
    </source>
</evidence>
<dbReference type="GO" id="GO:0000977">
    <property type="term" value="F:RNA polymerase II transcription regulatory region sequence-specific DNA binding"/>
    <property type="evidence" value="ECO:0007669"/>
    <property type="project" value="TreeGrafter"/>
</dbReference>
<dbReference type="SUPFAM" id="SSF47459">
    <property type="entry name" value="HLH, helix-loop-helix DNA-binding domain"/>
    <property type="match status" value="1"/>
</dbReference>
<dbReference type="OrthoDB" id="1870484at2759"/>
<keyword evidence="1" id="KW-0805">Transcription regulation</keyword>
<reference evidence="4 5" key="1">
    <citation type="journal article" date="2017" name="Mol. Plant">
        <title>The Genome of Medicinal Plant Macleaya cordata Provides New Insights into Benzylisoquinoline Alkaloids Metabolism.</title>
        <authorList>
            <person name="Liu X."/>
            <person name="Liu Y."/>
            <person name="Huang P."/>
            <person name="Ma Y."/>
            <person name="Qing Z."/>
            <person name="Tang Q."/>
            <person name="Cao H."/>
            <person name="Cheng P."/>
            <person name="Zheng Y."/>
            <person name="Yuan Z."/>
            <person name="Zhou Y."/>
            <person name="Liu J."/>
            <person name="Tang Z."/>
            <person name="Zhuo Y."/>
            <person name="Zhang Y."/>
            <person name="Yu L."/>
            <person name="Huang J."/>
            <person name="Yang P."/>
            <person name="Peng Q."/>
            <person name="Zhang J."/>
            <person name="Jiang W."/>
            <person name="Zhang Z."/>
            <person name="Lin K."/>
            <person name="Ro D.K."/>
            <person name="Chen X."/>
            <person name="Xiong X."/>
            <person name="Shang Y."/>
            <person name="Huang S."/>
            <person name="Zeng J."/>
        </authorList>
    </citation>
    <scope>NUCLEOTIDE SEQUENCE [LARGE SCALE GENOMIC DNA]</scope>
    <source>
        <strain evidence="5">cv. BLH2017</strain>
        <tissue evidence="4">Root</tissue>
    </source>
</reference>
<dbReference type="InParanoid" id="A0A200QAW5"/>
<dbReference type="GO" id="GO:0090575">
    <property type="term" value="C:RNA polymerase II transcription regulator complex"/>
    <property type="evidence" value="ECO:0007669"/>
    <property type="project" value="TreeGrafter"/>
</dbReference>
<organism evidence="4 5">
    <name type="scientific">Macleaya cordata</name>
    <name type="common">Five-seeded plume-poppy</name>
    <name type="synonym">Bocconia cordata</name>
    <dbReference type="NCBI Taxonomy" id="56857"/>
    <lineage>
        <taxon>Eukaryota</taxon>
        <taxon>Viridiplantae</taxon>
        <taxon>Streptophyta</taxon>
        <taxon>Embryophyta</taxon>
        <taxon>Tracheophyta</taxon>
        <taxon>Spermatophyta</taxon>
        <taxon>Magnoliopsida</taxon>
        <taxon>Ranunculales</taxon>
        <taxon>Papaveraceae</taxon>
        <taxon>Papaveroideae</taxon>
        <taxon>Macleaya</taxon>
    </lineage>
</organism>
<feature type="domain" description="BHLH" evidence="3">
    <location>
        <begin position="10"/>
        <end position="64"/>
    </location>
</feature>
<evidence type="ECO:0000256" key="2">
    <source>
        <dbReference type="ARBA" id="ARBA00023163"/>
    </source>
</evidence>
<dbReference type="GO" id="GO:0046983">
    <property type="term" value="F:protein dimerization activity"/>
    <property type="evidence" value="ECO:0007669"/>
    <property type="project" value="InterPro"/>
</dbReference>
<keyword evidence="2" id="KW-0804">Transcription</keyword>
<dbReference type="OMA" id="FMLFEVI"/>
<dbReference type="PANTHER" id="PTHR13935:SF46">
    <property type="entry name" value="TRANSCRIPTION FACTOR BHLH167-RELATED"/>
    <property type="match status" value="1"/>
</dbReference>
<dbReference type="GO" id="GO:0000981">
    <property type="term" value="F:DNA-binding transcription factor activity, RNA polymerase II-specific"/>
    <property type="evidence" value="ECO:0007669"/>
    <property type="project" value="TreeGrafter"/>
</dbReference>
<gene>
    <name evidence="4" type="ORF">BVC80_8965g31</name>
</gene>
<accession>A0A200QAW5</accession>
<keyword evidence="5" id="KW-1185">Reference proteome</keyword>
<dbReference type="Pfam" id="PF00010">
    <property type="entry name" value="HLH"/>
    <property type="match status" value="1"/>
</dbReference>
<proteinExistence type="predicted"/>